<sequence>MKARRGLRQGDPISPLLFVVVMEYLHRTLQRLTKVPDFNFHSKCENLSIINLSFADDLLIFTRGDTKSVELVMDKLQDFSRSTGLYVNPSKCKVFYGAVEEHIKESIKKVTSFVEGSLPFKYLGVPLTSKKLSIHHYMPLVDRIVERIRTWSAKLLSHAGRLQLISSVTFAVANYWMQCLPLPKKVIHKIDAICRSFLWTGGAVVTSKSPVAWKHVCAPKAQGGLNLLSLEEWNRANLTKLLWNIHNKADSLWIRWIHSYYIKQDQLMTMPVNQSCSWILKTILKQRESIPYIQGWENMKGKAITRTVYKLLREDYPLVDWKTVMYQNMARPRAVFIFWLACHSRLATKDRLLKFGLNVNSQCCFCNQEESINHLFFGCTDMKLVWQKVLQWLQVDHVPMAWSGELRWITRQSKGKGWKAQLLKSAAAETIYALWKYRNDVCFGNKVYNTNIDEDIINTIVYRGWRIAKLRKHIAHLLI</sequence>
<evidence type="ECO:0000259" key="1">
    <source>
        <dbReference type="PROSITE" id="PS50878"/>
    </source>
</evidence>
<feature type="domain" description="Reverse transcriptase" evidence="1">
    <location>
        <begin position="1"/>
        <end position="127"/>
    </location>
</feature>
<dbReference type="PANTHER" id="PTHR33116">
    <property type="entry name" value="REVERSE TRANSCRIPTASE ZINC-BINDING DOMAIN-CONTAINING PROTEIN-RELATED-RELATED"/>
    <property type="match status" value="1"/>
</dbReference>
<evidence type="ECO:0000313" key="2">
    <source>
        <dbReference type="EMBL" id="PNX82380.1"/>
    </source>
</evidence>
<comment type="caution">
    <text evidence="2">The sequence shown here is derived from an EMBL/GenBank/DDBJ whole genome shotgun (WGS) entry which is preliminary data.</text>
</comment>
<proteinExistence type="predicted"/>
<dbReference type="EMBL" id="ASHM01041873">
    <property type="protein sequence ID" value="PNX82380.1"/>
    <property type="molecule type" value="Genomic_DNA"/>
</dbReference>
<name>A0A2K3LV24_TRIPR</name>
<protein>
    <submittedName>
        <fullName evidence="2">Ribonuclease H</fullName>
    </submittedName>
</protein>
<organism evidence="2 3">
    <name type="scientific">Trifolium pratense</name>
    <name type="common">Red clover</name>
    <dbReference type="NCBI Taxonomy" id="57577"/>
    <lineage>
        <taxon>Eukaryota</taxon>
        <taxon>Viridiplantae</taxon>
        <taxon>Streptophyta</taxon>
        <taxon>Embryophyta</taxon>
        <taxon>Tracheophyta</taxon>
        <taxon>Spermatophyta</taxon>
        <taxon>Magnoliopsida</taxon>
        <taxon>eudicotyledons</taxon>
        <taxon>Gunneridae</taxon>
        <taxon>Pentapetalae</taxon>
        <taxon>rosids</taxon>
        <taxon>fabids</taxon>
        <taxon>Fabales</taxon>
        <taxon>Fabaceae</taxon>
        <taxon>Papilionoideae</taxon>
        <taxon>50 kb inversion clade</taxon>
        <taxon>NPAAA clade</taxon>
        <taxon>Hologalegina</taxon>
        <taxon>IRL clade</taxon>
        <taxon>Trifolieae</taxon>
        <taxon>Trifolium</taxon>
    </lineage>
</organism>
<dbReference type="Proteomes" id="UP000236291">
    <property type="component" value="Unassembled WGS sequence"/>
</dbReference>
<reference evidence="2 3" key="1">
    <citation type="journal article" date="2014" name="Am. J. Bot.">
        <title>Genome assembly and annotation for red clover (Trifolium pratense; Fabaceae).</title>
        <authorList>
            <person name="Istvanek J."/>
            <person name="Jaros M."/>
            <person name="Krenek A."/>
            <person name="Repkova J."/>
        </authorList>
    </citation>
    <scope>NUCLEOTIDE SEQUENCE [LARGE SCALE GENOMIC DNA]</scope>
    <source>
        <strain evidence="3">cv. Tatra</strain>
        <tissue evidence="2">Young leaves</tissue>
    </source>
</reference>
<dbReference type="PROSITE" id="PS50878">
    <property type="entry name" value="RT_POL"/>
    <property type="match status" value="1"/>
</dbReference>
<accession>A0A2K3LV24</accession>
<dbReference type="InterPro" id="IPR000477">
    <property type="entry name" value="RT_dom"/>
</dbReference>
<gene>
    <name evidence="2" type="ORF">L195_g038409</name>
</gene>
<dbReference type="Pfam" id="PF13966">
    <property type="entry name" value="zf-RVT"/>
    <property type="match status" value="1"/>
</dbReference>
<dbReference type="SUPFAM" id="SSF56672">
    <property type="entry name" value="DNA/RNA polymerases"/>
    <property type="match status" value="1"/>
</dbReference>
<dbReference type="InterPro" id="IPR026960">
    <property type="entry name" value="RVT-Znf"/>
</dbReference>
<dbReference type="STRING" id="57577.A0A2K3LV24"/>
<dbReference type="AlphaFoldDB" id="A0A2K3LV24"/>
<dbReference type="InterPro" id="IPR043502">
    <property type="entry name" value="DNA/RNA_pol_sf"/>
</dbReference>
<dbReference type="PANTHER" id="PTHR33116:SF66">
    <property type="entry name" value="REVERSE TRANSCRIPTASE ZINC-BINDING DOMAIN-CONTAINING PROTEIN"/>
    <property type="match status" value="1"/>
</dbReference>
<evidence type="ECO:0000313" key="3">
    <source>
        <dbReference type="Proteomes" id="UP000236291"/>
    </source>
</evidence>
<dbReference type="Pfam" id="PF00078">
    <property type="entry name" value="RVT_1"/>
    <property type="match status" value="1"/>
</dbReference>
<reference evidence="2 3" key="2">
    <citation type="journal article" date="2017" name="Front. Plant Sci.">
        <title>Gene Classification and Mining of Molecular Markers Useful in Red Clover (Trifolium pratense) Breeding.</title>
        <authorList>
            <person name="Istvanek J."/>
            <person name="Dluhosova J."/>
            <person name="Dluhos P."/>
            <person name="Patkova L."/>
            <person name="Nedelnik J."/>
            <person name="Repkova J."/>
        </authorList>
    </citation>
    <scope>NUCLEOTIDE SEQUENCE [LARGE SCALE GENOMIC DNA]</scope>
    <source>
        <strain evidence="3">cv. Tatra</strain>
        <tissue evidence="2">Young leaves</tissue>
    </source>
</reference>